<evidence type="ECO:0000256" key="3">
    <source>
        <dbReference type="ARBA" id="ARBA00023163"/>
    </source>
</evidence>
<organism evidence="6 7">
    <name type="scientific">Devosia pacifica</name>
    <dbReference type="NCBI Taxonomy" id="1335967"/>
    <lineage>
        <taxon>Bacteria</taxon>
        <taxon>Pseudomonadati</taxon>
        <taxon>Pseudomonadota</taxon>
        <taxon>Alphaproteobacteria</taxon>
        <taxon>Hyphomicrobiales</taxon>
        <taxon>Devosiaceae</taxon>
        <taxon>Devosia</taxon>
    </lineage>
</organism>
<dbReference type="SUPFAM" id="SSF46689">
    <property type="entry name" value="Homeodomain-like"/>
    <property type="match status" value="1"/>
</dbReference>
<evidence type="ECO:0000313" key="6">
    <source>
        <dbReference type="EMBL" id="GHA23225.1"/>
    </source>
</evidence>
<dbReference type="GO" id="GO:0003700">
    <property type="term" value="F:DNA-binding transcription factor activity"/>
    <property type="evidence" value="ECO:0007669"/>
    <property type="project" value="TreeGrafter"/>
</dbReference>
<dbReference type="Pfam" id="PF00440">
    <property type="entry name" value="TetR_N"/>
    <property type="match status" value="1"/>
</dbReference>
<dbReference type="Proteomes" id="UP000646579">
    <property type="component" value="Unassembled WGS sequence"/>
</dbReference>
<dbReference type="InterPro" id="IPR050109">
    <property type="entry name" value="HTH-type_TetR-like_transc_reg"/>
</dbReference>
<sequence>MRDNGPELSLRRVARLAGVSAAAPYRHFRTIDDLYGAVAAEGFLMLATRLTAEGDDLAALGRAYVRFALRNAALFRVMFGTRTARSCDPALRKAAGSAYDRLAEAARRTCGAGAIDADAPLSAWAQVHGLAMLLLDGQLDTSEDDIDALVRRITERFVAGLRATA</sequence>
<keyword evidence="1" id="KW-0805">Transcription regulation</keyword>
<dbReference type="PANTHER" id="PTHR30055">
    <property type="entry name" value="HTH-TYPE TRANSCRIPTIONAL REGULATOR RUTR"/>
    <property type="match status" value="1"/>
</dbReference>
<dbReference type="GO" id="GO:0000976">
    <property type="term" value="F:transcription cis-regulatory region binding"/>
    <property type="evidence" value="ECO:0007669"/>
    <property type="project" value="TreeGrafter"/>
</dbReference>
<keyword evidence="3" id="KW-0804">Transcription</keyword>
<dbReference type="EMBL" id="BMZE01000002">
    <property type="protein sequence ID" value="GHA23225.1"/>
    <property type="molecule type" value="Genomic_DNA"/>
</dbReference>
<gene>
    <name evidence="6" type="ORF">GCM10007989_18380</name>
</gene>
<reference evidence="6" key="2">
    <citation type="submission" date="2020-09" db="EMBL/GenBank/DDBJ databases">
        <authorList>
            <person name="Sun Q."/>
            <person name="Kim S."/>
        </authorList>
    </citation>
    <scope>NUCLEOTIDE SEQUENCE</scope>
    <source>
        <strain evidence="6">KCTC 32437</strain>
    </source>
</reference>
<feature type="DNA-binding region" description="H-T-H motif" evidence="4">
    <location>
        <begin position="9"/>
        <end position="28"/>
    </location>
</feature>
<dbReference type="InterPro" id="IPR036271">
    <property type="entry name" value="Tet_transcr_reg_TetR-rel_C_sf"/>
</dbReference>
<dbReference type="InterPro" id="IPR009057">
    <property type="entry name" value="Homeodomain-like_sf"/>
</dbReference>
<name>A0A918S454_9HYPH</name>
<dbReference type="PANTHER" id="PTHR30055:SF234">
    <property type="entry name" value="HTH-TYPE TRANSCRIPTIONAL REGULATOR BETI"/>
    <property type="match status" value="1"/>
</dbReference>
<feature type="domain" description="HTH tetR-type" evidence="5">
    <location>
        <begin position="1"/>
        <end position="46"/>
    </location>
</feature>
<dbReference type="Gene3D" id="1.10.357.10">
    <property type="entry name" value="Tetracycline Repressor, domain 2"/>
    <property type="match status" value="1"/>
</dbReference>
<dbReference type="PROSITE" id="PS50977">
    <property type="entry name" value="HTH_TETR_2"/>
    <property type="match status" value="1"/>
</dbReference>
<protein>
    <submittedName>
        <fullName evidence="6">TetR family transcriptional regulator</fullName>
    </submittedName>
</protein>
<evidence type="ECO:0000256" key="1">
    <source>
        <dbReference type="ARBA" id="ARBA00023015"/>
    </source>
</evidence>
<keyword evidence="2 4" id="KW-0238">DNA-binding</keyword>
<reference evidence="6" key="1">
    <citation type="journal article" date="2014" name="Int. J. Syst. Evol. Microbiol.">
        <title>Complete genome sequence of Corynebacterium casei LMG S-19264T (=DSM 44701T), isolated from a smear-ripened cheese.</title>
        <authorList>
            <consortium name="US DOE Joint Genome Institute (JGI-PGF)"/>
            <person name="Walter F."/>
            <person name="Albersmeier A."/>
            <person name="Kalinowski J."/>
            <person name="Ruckert C."/>
        </authorList>
    </citation>
    <scope>NUCLEOTIDE SEQUENCE</scope>
    <source>
        <strain evidence="6">KCTC 32437</strain>
    </source>
</reference>
<proteinExistence type="predicted"/>
<dbReference type="Pfam" id="PF13305">
    <property type="entry name" value="TetR_C_33"/>
    <property type="match status" value="1"/>
</dbReference>
<keyword evidence="7" id="KW-1185">Reference proteome</keyword>
<dbReference type="InterPro" id="IPR025996">
    <property type="entry name" value="MT1864/Rv1816-like_C"/>
</dbReference>
<evidence type="ECO:0000313" key="7">
    <source>
        <dbReference type="Proteomes" id="UP000646579"/>
    </source>
</evidence>
<dbReference type="InterPro" id="IPR001647">
    <property type="entry name" value="HTH_TetR"/>
</dbReference>
<evidence type="ECO:0000259" key="5">
    <source>
        <dbReference type="PROSITE" id="PS50977"/>
    </source>
</evidence>
<evidence type="ECO:0000256" key="2">
    <source>
        <dbReference type="ARBA" id="ARBA00023125"/>
    </source>
</evidence>
<dbReference type="AlphaFoldDB" id="A0A918S454"/>
<evidence type="ECO:0000256" key="4">
    <source>
        <dbReference type="PROSITE-ProRule" id="PRU00335"/>
    </source>
</evidence>
<accession>A0A918S454</accession>
<comment type="caution">
    <text evidence="6">The sequence shown here is derived from an EMBL/GenBank/DDBJ whole genome shotgun (WGS) entry which is preliminary data.</text>
</comment>
<dbReference type="SUPFAM" id="SSF48498">
    <property type="entry name" value="Tetracyclin repressor-like, C-terminal domain"/>
    <property type="match status" value="1"/>
</dbReference>